<comment type="caution">
    <text evidence="1">The sequence shown here is derived from an EMBL/GenBank/DDBJ whole genome shotgun (WGS) entry which is preliminary data.</text>
</comment>
<keyword evidence="2" id="KW-1185">Reference proteome</keyword>
<dbReference type="Proteomes" id="UP001177260">
    <property type="component" value="Unassembled WGS sequence"/>
</dbReference>
<dbReference type="EMBL" id="JAOPJF010000028">
    <property type="protein sequence ID" value="KAK1144836.1"/>
    <property type="molecule type" value="Genomic_DNA"/>
</dbReference>
<proteinExistence type="predicted"/>
<protein>
    <submittedName>
        <fullName evidence="1">Uncharacterized protein</fullName>
    </submittedName>
</protein>
<sequence length="91" mass="9730">MPSLSVTGGGDKPGIREMQLTPEHGLLTDLIMDTFLGVPLHVQCKKTQRVSVIGQRKVEHLSANKEALSISLSVADMDEIDGAIAFDVGSQ</sequence>
<evidence type="ECO:0000313" key="1">
    <source>
        <dbReference type="EMBL" id="KAK1144836.1"/>
    </source>
</evidence>
<evidence type="ECO:0000313" key="2">
    <source>
        <dbReference type="Proteomes" id="UP001177260"/>
    </source>
</evidence>
<organism evidence="1 2">
    <name type="scientific">Aspergillus melleus</name>
    <dbReference type="NCBI Taxonomy" id="138277"/>
    <lineage>
        <taxon>Eukaryota</taxon>
        <taxon>Fungi</taxon>
        <taxon>Dikarya</taxon>
        <taxon>Ascomycota</taxon>
        <taxon>Pezizomycotina</taxon>
        <taxon>Eurotiomycetes</taxon>
        <taxon>Eurotiomycetidae</taxon>
        <taxon>Eurotiales</taxon>
        <taxon>Aspergillaceae</taxon>
        <taxon>Aspergillus</taxon>
        <taxon>Aspergillus subgen. Circumdati</taxon>
    </lineage>
</organism>
<accession>A0ACC3B3G0</accession>
<name>A0ACC3B3G0_9EURO</name>
<reference evidence="1 2" key="1">
    <citation type="journal article" date="2023" name="ACS Omega">
        <title>Identification of the Neoaspergillic Acid Biosynthesis Gene Cluster by Establishing an In Vitro CRISPR-Ribonucleoprotein Genetic System in Aspergillus melleus.</title>
        <authorList>
            <person name="Yuan B."/>
            <person name="Grau M.F."/>
            <person name="Murata R.M."/>
            <person name="Torok T."/>
            <person name="Venkateswaran K."/>
            <person name="Stajich J.E."/>
            <person name="Wang C.C.C."/>
        </authorList>
    </citation>
    <scope>NUCLEOTIDE SEQUENCE [LARGE SCALE GENOMIC DNA]</scope>
    <source>
        <strain evidence="1 2">IMV 1140</strain>
    </source>
</reference>
<gene>
    <name evidence="1" type="ORF">N8T08_004849</name>
</gene>